<feature type="compositionally biased region" description="Basic and acidic residues" evidence="2">
    <location>
        <begin position="40"/>
        <end position="51"/>
    </location>
</feature>
<protein>
    <submittedName>
        <fullName evidence="3">Uncharacterized protein</fullName>
    </submittedName>
</protein>
<feature type="compositionally biased region" description="Basic and acidic residues" evidence="2">
    <location>
        <begin position="205"/>
        <end position="218"/>
    </location>
</feature>
<gene>
    <name evidence="3" type="ORF">KC19_12G030800</name>
</gene>
<evidence type="ECO:0000313" key="3">
    <source>
        <dbReference type="EMBL" id="KAG0553679.1"/>
    </source>
</evidence>
<sequence>MFHMEFQSLDAVEEDDEPSRTDRVEEGQGNSVYEQYRPNRAVESKDSPPKIYEGRVGKFGKMQRVVSSNHAVHHTVSDLPPVMGRSMSTNDSIPRNWVEVDLIDFGKSAQEAPQGSETQAPADPVVMRELVKPFAESVKINDVPSAQNRPAIVDLLSNGVPVVEAVSGSSPNAESLQVRTNSLRSSNSASFSDTSDAESNSFHDSTGERARTKDEEKGSPATRAYNRAFNKIMHKKSKPPVQDAQTVSKPWDEPLLAAHDQAKLQRKLQKEAKLEAKRLAEEAKRDAEIQQRELLELANPVPESALNNKKDHGVRKGIHKLFHIHAGTHSNQNSPREGVMADVREAKLVMPRSGLFESSMMSPSTTKDITLSQIRTGPRPTARKDITFATVESNQRDVQPWTMEEYMAKNARQAEWQGRVDDEEFGGIEGNQLLNQYFNNDLDDTLDSDSD</sequence>
<accession>A0A8T0G6I6</accession>
<keyword evidence="1" id="KW-0175">Coiled coil</keyword>
<evidence type="ECO:0000256" key="1">
    <source>
        <dbReference type="SAM" id="Coils"/>
    </source>
</evidence>
<feature type="region of interest" description="Disordered" evidence="2">
    <location>
        <begin position="1"/>
        <end position="51"/>
    </location>
</feature>
<feature type="coiled-coil region" evidence="1">
    <location>
        <begin position="266"/>
        <end position="293"/>
    </location>
</feature>
<feature type="compositionally biased region" description="Low complexity" evidence="2">
    <location>
        <begin position="182"/>
        <end position="194"/>
    </location>
</feature>
<organism evidence="3 4">
    <name type="scientific">Ceratodon purpureus</name>
    <name type="common">Fire moss</name>
    <name type="synonym">Dicranum purpureum</name>
    <dbReference type="NCBI Taxonomy" id="3225"/>
    <lineage>
        <taxon>Eukaryota</taxon>
        <taxon>Viridiplantae</taxon>
        <taxon>Streptophyta</taxon>
        <taxon>Embryophyta</taxon>
        <taxon>Bryophyta</taxon>
        <taxon>Bryophytina</taxon>
        <taxon>Bryopsida</taxon>
        <taxon>Dicranidae</taxon>
        <taxon>Pseudoditrichales</taxon>
        <taxon>Ditrichaceae</taxon>
        <taxon>Ceratodon</taxon>
    </lineage>
</organism>
<feature type="region of interest" description="Disordered" evidence="2">
    <location>
        <begin position="166"/>
        <end position="222"/>
    </location>
</feature>
<feature type="compositionally biased region" description="Polar residues" evidence="2">
    <location>
        <begin position="167"/>
        <end position="181"/>
    </location>
</feature>
<dbReference type="EMBL" id="CM026433">
    <property type="protein sequence ID" value="KAG0553679.1"/>
    <property type="molecule type" value="Genomic_DNA"/>
</dbReference>
<keyword evidence="4" id="KW-1185">Reference proteome</keyword>
<dbReference type="Proteomes" id="UP000822688">
    <property type="component" value="Chromosome 12"/>
</dbReference>
<evidence type="ECO:0000256" key="2">
    <source>
        <dbReference type="SAM" id="MobiDB-lite"/>
    </source>
</evidence>
<reference evidence="3" key="1">
    <citation type="submission" date="2020-06" db="EMBL/GenBank/DDBJ databases">
        <title>WGS assembly of Ceratodon purpureus strain R40.</title>
        <authorList>
            <person name="Carey S.B."/>
            <person name="Jenkins J."/>
            <person name="Shu S."/>
            <person name="Lovell J.T."/>
            <person name="Sreedasyam A."/>
            <person name="Maumus F."/>
            <person name="Tiley G.P."/>
            <person name="Fernandez-Pozo N."/>
            <person name="Barry K."/>
            <person name="Chen C."/>
            <person name="Wang M."/>
            <person name="Lipzen A."/>
            <person name="Daum C."/>
            <person name="Saski C.A."/>
            <person name="Payton A.C."/>
            <person name="Mcbreen J.C."/>
            <person name="Conrad R.E."/>
            <person name="Kollar L.M."/>
            <person name="Olsson S."/>
            <person name="Huttunen S."/>
            <person name="Landis J.B."/>
            <person name="Wickett N.J."/>
            <person name="Johnson M.G."/>
            <person name="Rensing S.A."/>
            <person name="Grimwood J."/>
            <person name="Schmutz J."/>
            <person name="Mcdaniel S.F."/>
        </authorList>
    </citation>
    <scope>NUCLEOTIDE SEQUENCE</scope>
    <source>
        <strain evidence="3">R40</strain>
    </source>
</reference>
<evidence type="ECO:0000313" key="4">
    <source>
        <dbReference type="Proteomes" id="UP000822688"/>
    </source>
</evidence>
<proteinExistence type="predicted"/>
<dbReference type="AlphaFoldDB" id="A0A8T0G6I6"/>
<name>A0A8T0G6I6_CERPU</name>
<comment type="caution">
    <text evidence="3">The sequence shown here is derived from an EMBL/GenBank/DDBJ whole genome shotgun (WGS) entry which is preliminary data.</text>
</comment>